<accession>R7U0P4</accession>
<reference evidence="3" key="1">
    <citation type="submission" date="2012-12" db="EMBL/GenBank/DDBJ databases">
        <authorList>
            <person name="Hellsten U."/>
            <person name="Grimwood J."/>
            <person name="Chapman J.A."/>
            <person name="Shapiro H."/>
            <person name="Aerts A."/>
            <person name="Otillar R.P."/>
            <person name="Terry A.Y."/>
            <person name="Boore J.L."/>
            <person name="Simakov O."/>
            <person name="Marletaz F."/>
            <person name="Cho S.-J."/>
            <person name="Edsinger-Gonzales E."/>
            <person name="Havlak P."/>
            <person name="Kuo D.-H."/>
            <person name="Larsson T."/>
            <person name="Lv J."/>
            <person name="Arendt D."/>
            <person name="Savage R."/>
            <person name="Osoegawa K."/>
            <person name="de Jong P."/>
            <person name="Lindberg D.R."/>
            <person name="Seaver E.C."/>
            <person name="Weisblat D.A."/>
            <person name="Putnam N.H."/>
            <person name="Grigoriev I.V."/>
            <person name="Rokhsar D.S."/>
        </authorList>
    </citation>
    <scope>NUCLEOTIDE SEQUENCE</scope>
    <source>
        <strain evidence="3">I ESC-2004</strain>
    </source>
</reference>
<dbReference type="Proteomes" id="UP000014760">
    <property type="component" value="Unassembled WGS sequence"/>
</dbReference>
<evidence type="ECO:0000313" key="1">
    <source>
        <dbReference type="EMBL" id="ELT97226.1"/>
    </source>
</evidence>
<dbReference type="EnsemblMetazoa" id="CapteT211412">
    <property type="protein sequence ID" value="CapteP211412"/>
    <property type="gene ID" value="CapteG211412"/>
</dbReference>
<organism evidence="1">
    <name type="scientific">Capitella teleta</name>
    <name type="common">Polychaete worm</name>
    <dbReference type="NCBI Taxonomy" id="283909"/>
    <lineage>
        <taxon>Eukaryota</taxon>
        <taxon>Metazoa</taxon>
        <taxon>Spiralia</taxon>
        <taxon>Lophotrochozoa</taxon>
        <taxon>Annelida</taxon>
        <taxon>Polychaeta</taxon>
        <taxon>Sedentaria</taxon>
        <taxon>Scolecida</taxon>
        <taxon>Capitellidae</taxon>
        <taxon>Capitella</taxon>
    </lineage>
</organism>
<proteinExistence type="predicted"/>
<evidence type="ECO:0000313" key="3">
    <source>
        <dbReference type="Proteomes" id="UP000014760"/>
    </source>
</evidence>
<gene>
    <name evidence="1" type="ORF">CAPTEDRAFT_211412</name>
</gene>
<dbReference type="EMBL" id="KB308629">
    <property type="protein sequence ID" value="ELT97226.1"/>
    <property type="molecule type" value="Genomic_DNA"/>
</dbReference>
<dbReference type="HOGENOM" id="CLU_1009172_0_0_1"/>
<sequence length="276" mass="31392">MGGGSEASVDSSKMRADLSLFVAIFMVCGCFHQALSNRSKCPDEPWNGECPCYRQQVMQRRSQRSVVRSLQSLHGHASTMQGHVLNSINNLTATHYHHDDHYTQNLRDCNENFISAQCSRFLNDQCDVSSLRPSQRMSHSDVIPRDNTGRINEFLRGSVDGLRRVAAYVEQAERTPQSYVDFDAIKDAGLYYIMCELTLHMNEEGVSHPENITRSIVDPDCLAGDNAKQHNLNFMVFDALEKILHNIALQLRDIDAWSSTSSNRAHKRMLFRVQRE</sequence>
<name>R7U0P4_CAPTE</name>
<dbReference type="EMBL" id="AMQN01011002">
    <property type="status" value="NOT_ANNOTATED_CDS"/>
    <property type="molecule type" value="Genomic_DNA"/>
</dbReference>
<dbReference type="AlphaFoldDB" id="R7U0P4"/>
<reference evidence="2" key="3">
    <citation type="submission" date="2015-06" db="UniProtKB">
        <authorList>
            <consortium name="EnsemblMetazoa"/>
        </authorList>
    </citation>
    <scope>IDENTIFICATION</scope>
</reference>
<protein>
    <submittedName>
        <fullName evidence="1 2">Uncharacterized protein</fullName>
    </submittedName>
</protein>
<evidence type="ECO:0000313" key="2">
    <source>
        <dbReference type="EnsemblMetazoa" id="CapteP211412"/>
    </source>
</evidence>
<keyword evidence="3" id="KW-1185">Reference proteome</keyword>
<reference evidence="1 3" key="2">
    <citation type="journal article" date="2013" name="Nature">
        <title>Insights into bilaterian evolution from three spiralian genomes.</title>
        <authorList>
            <person name="Simakov O."/>
            <person name="Marletaz F."/>
            <person name="Cho S.J."/>
            <person name="Edsinger-Gonzales E."/>
            <person name="Havlak P."/>
            <person name="Hellsten U."/>
            <person name="Kuo D.H."/>
            <person name="Larsson T."/>
            <person name="Lv J."/>
            <person name="Arendt D."/>
            <person name="Savage R."/>
            <person name="Osoegawa K."/>
            <person name="de Jong P."/>
            <person name="Grimwood J."/>
            <person name="Chapman J.A."/>
            <person name="Shapiro H."/>
            <person name="Aerts A."/>
            <person name="Otillar R.P."/>
            <person name="Terry A.Y."/>
            <person name="Boore J.L."/>
            <person name="Grigoriev I.V."/>
            <person name="Lindberg D.R."/>
            <person name="Seaver E.C."/>
            <person name="Weisblat D.A."/>
            <person name="Putnam N.H."/>
            <person name="Rokhsar D.S."/>
        </authorList>
    </citation>
    <scope>NUCLEOTIDE SEQUENCE</scope>
    <source>
        <strain evidence="1 3">I ESC-2004</strain>
    </source>
</reference>